<dbReference type="Proteomes" id="UP001344251">
    <property type="component" value="Chromosome"/>
</dbReference>
<protein>
    <submittedName>
        <fullName evidence="1">L-tyrosine 3-hydroxylase</fullName>
    </submittedName>
</protein>
<accession>A0ABZ1FBD3</accession>
<name>A0ABZ1FBD3_9ACTN</name>
<sequence>MTTLDGDSAAALLDALPEFGGRAYGLEPLFLPLHPGRDEGGGGTDPAARYPELWGTGTGRTPSGGPVGPGAPASAEQLFWFRWITGHQLTFLFWQELRRRAGEAPTAPGGPGGLPSAARLVRGYSAMLLYTASCTRDVYHRLIRPSMVRYHPGFAGSWARDYGHVRALLRGRLPTAWGGRADPLLRECTLHDAVHEGIARKLVPGAPSLLQASAGSGRILPREVRAVLYDTYFLTLRAPCSRPDVTSQLLRRVRAVRDDLTANGLYPGFASSRQEKPAALMAPAVEECEEAIPQLLSAIARDAVGRRALVPLAERPREGTGTHGT</sequence>
<evidence type="ECO:0000313" key="1">
    <source>
        <dbReference type="EMBL" id="WSB67384.1"/>
    </source>
</evidence>
<organism evidence="1 2">
    <name type="scientific">Streptomyces decoyicus</name>
    <dbReference type="NCBI Taxonomy" id="249567"/>
    <lineage>
        <taxon>Bacteria</taxon>
        <taxon>Bacillati</taxon>
        <taxon>Actinomycetota</taxon>
        <taxon>Actinomycetes</taxon>
        <taxon>Kitasatosporales</taxon>
        <taxon>Streptomycetaceae</taxon>
        <taxon>Streptomyces</taxon>
    </lineage>
</organism>
<gene>
    <name evidence="1" type="ORF">OG863_05105</name>
</gene>
<dbReference type="EMBL" id="CP109106">
    <property type="protein sequence ID" value="WSB67384.1"/>
    <property type="molecule type" value="Genomic_DNA"/>
</dbReference>
<dbReference type="RefSeq" id="WP_326616678.1">
    <property type="nucleotide sequence ID" value="NZ_CP109106.1"/>
</dbReference>
<keyword evidence="2" id="KW-1185">Reference proteome</keyword>
<evidence type="ECO:0000313" key="2">
    <source>
        <dbReference type="Proteomes" id="UP001344251"/>
    </source>
</evidence>
<proteinExistence type="predicted"/>
<reference evidence="1 2" key="1">
    <citation type="submission" date="2022-10" db="EMBL/GenBank/DDBJ databases">
        <title>The complete genomes of actinobacterial strains from the NBC collection.</title>
        <authorList>
            <person name="Joergensen T.S."/>
            <person name="Alvarez Arevalo M."/>
            <person name="Sterndorff E.B."/>
            <person name="Faurdal D."/>
            <person name="Vuksanovic O."/>
            <person name="Mourched A.-S."/>
            <person name="Charusanti P."/>
            <person name="Shaw S."/>
            <person name="Blin K."/>
            <person name="Weber T."/>
        </authorList>
    </citation>
    <scope>NUCLEOTIDE SEQUENCE [LARGE SCALE GENOMIC DNA]</scope>
    <source>
        <strain evidence="1 2">NBC 01774</strain>
    </source>
</reference>